<dbReference type="AlphaFoldDB" id="A0A194WDL5"/>
<evidence type="ECO:0000313" key="3">
    <source>
        <dbReference type="EMBL" id="KUI74484.1"/>
    </source>
</evidence>
<feature type="chain" id="PRO_5008267360" evidence="2">
    <location>
        <begin position="19"/>
        <end position="200"/>
    </location>
</feature>
<keyword evidence="4" id="KW-1185">Reference proteome</keyword>
<proteinExistence type="predicted"/>
<reference evidence="3" key="1">
    <citation type="submission" date="2014-12" db="EMBL/GenBank/DDBJ databases">
        <title>Genome Sequence of Valsa Canker Pathogens Uncovers a Specific Adaption of Colonization on Woody Bark.</title>
        <authorList>
            <person name="Yin Z."/>
            <person name="Liu H."/>
            <person name="Gao X."/>
            <person name="Li Z."/>
            <person name="Song N."/>
            <person name="Ke X."/>
            <person name="Dai Q."/>
            <person name="Wu Y."/>
            <person name="Sun Y."/>
            <person name="Xu J.-R."/>
            <person name="Kang Z.K."/>
            <person name="Wang L."/>
            <person name="Huang L."/>
        </authorList>
    </citation>
    <scope>NUCLEOTIDE SEQUENCE [LARGE SCALE GENOMIC DNA]</scope>
    <source>
        <strain evidence="3">03-8</strain>
    </source>
</reference>
<feature type="compositionally biased region" description="Basic and acidic residues" evidence="1">
    <location>
        <begin position="91"/>
        <end position="101"/>
    </location>
</feature>
<dbReference type="EMBL" id="CM003110">
    <property type="protein sequence ID" value="KUI74484.1"/>
    <property type="molecule type" value="Genomic_DNA"/>
</dbReference>
<dbReference type="Proteomes" id="UP000078559">
    <property type="component" value="Chromosome 13"/>
</dbReference>
<evidence type="ECO:0000256" key="1">
    <source>
        <dbReference type="SAM" id="MobiDB-lite"/>
    </source>
</evidence>
<feature type="region of interest" description="Disordered" evidence="1">
    <location>
        <begin position="39"/>
        <end position="114"/>
    </location>
</feature>
<name>A0A194WDL5_CYTMA</name>
<feature type="compositionally biased region" description="Acidic residues" evidence="1">
    <location>
        <begin position="102"/>
        <end position="111"/>
    </location>
</feature>
<evidence type="ECO:0000256" key="2">
    <source>
        <dbReference type="SAM" id="SignalP"/>
    </source>
</evidence>
<evidence type="ECO:0000313" key="4">
    <source>
        <dbReference type="Proteomes" id="UP000078559"/>
    </source>
</evidence>
<feature type="compositionally biased region" description="Low complexity" evidence="1">
    <location>
        <begin position="149"/>
        <end position="162"/>
    </location>
</feature>
<feature type="region of interest" description="Disordered" evidence="1">
    <location>
        <begin position="136"/>
        <end position="200"/>
    </location>
</feature>
<accession>A0A194WDL5</accession>
<organism evidence="3 4">
    <name type="scientific">Cytospora mali</name>
    <name type="common">Apple Valsa canker fungus</name>
    <name type="synonym">Valsa mali</name>
    <dbReference type="NCBI Taxonomy" id="578113"/>
    <lineage>
        <taxon>Eukaryota</taxon>
        <taxon>Fungi</taxon>
        <taxon>Dikarya</taxon>
        <taxon>Ascomycota</taxon>
        <taxon>Pezizomycotina</taxon>
        <taxon>Sordariomycetes</taxon>
        <taxon>Sordariomycetidae</taxon>
        <taxon>Diaporthales</taxon>
        <taxon>Cytosporaceae</taxon>
        <taxon>Cytospora</taxon>
    </lineage>
</organism>
<protein>
    <submittedName>
        <fullName evidence="3">Uncharacterized protein</fullName>
    </submittedName>
</protein>
<keyword evidence="2" id="KW-0732">Signal</keyword>
<feature type="compositionally biased region" description="Acidic residues" evidence="1">
    <location>
        <begin position="77"/>
        <end position="90"/>
    </location>
</feature>
<feature type="signal peptide" evidence="2">
    <location>
        <begin position="1"/>
        <end position="18"/>
    </location>
</feature>
<gene>
    <name evidence="3" type="ORF">VM1G_10149</name>
</gene>
<sequence length="200" mass="21153">MKLNTTACLTSLAALATAFPHSTVTAKPSTTRRAEVVGDGRLFTLPDSKNPRARSAEQPPPVFGDAGPVIVSGLPEVVEERDDGDDEYDEYDGHGDGRDDPLGEDAQEDDEELKRVKCLIPEGCVVELAPGVVTSLTAGEPVPTLPPNRASSTRAPAPTTTTAKHHHLPPILRRPPPSRHTLDHADEAPAPTDGPEVGAE</sequence>